<feature type="transmembrane region" description="Helical" evidence="9">
    <location>
        <begin position="52"/>
        <end position="72"/>
    </location>
</feature>
<evidence type="ECO:0000256" key="9">
    <source>
        <dbReference type="SAM" id="Phobius"/>
    </source>
</evidence>
<reference evidence="10" key="1">
    <citation type="submission" date="2021-06" db="EMBL/GenBank/DDBJ databases">
        <authorList>
            <person name="Hodson N. C."/>
            <person name="Mongue J. A."/>
            <person name="Jaron S. K."/>
        </authorList>
    </citation>
    <scope>NUCLEOTIDE SEQUENCE</scope>
</reference>
<accession>A0A8J2LJ49</accession>
<evidence type="ECO:0000256" key="4">
    <source>
        <dbReference type="ARBA" id="ARBA00022692"/>
    </source>
</evidence>
<dbReference type="AlphaFoldDB" id="A0A8J2LJ49"/>
<evidence type="ECO:0000256" key="1">
    <source>
        <dbReference type="ARBA" id="ARBA00004477"/>
    </source>
</evidence>
<protein>
    <recommendedName>
        <fullName evidence="3">ER membrane protein complex subunit 6</fullName>
    </recommendedName>
    <alternativeName>
        <fullName evidence="8">Transmembrane protein 93</fullName>
    </alternativeName>
</protein>
<keyword evidence="4 9" id="KW-0812">Transmembrane</keyword>
<dbReference type="EMBL" id="CAJVCH010571016">
    <property type="protein sequence ID" value="CAG7836418.1"/>
    <property type="molecule type" value="Genomic_DNA"/>
</dbReference>
<proteinExistence type="inferred from homology"/>
<dbReference type="OrthoDB" id="16510at2759"/>
<evidence type="ECO:0000256" key="5">
    <source>
        <dbReference type="ARBA" id="ARBA00022824"/>
    </source>
</evidence>
<dbReference type="InterPro" id="IPR029008">
    <property type="entry name" value="EMC6-like"/>
</dbReference>
<dbReference type="Proteomes" id="UP000708208">
    <property type="component" value="Unassembled WGS sequence"/>
</dbReference>
<keyword evidence="7 9" id="KW-0472">Membrane</keyword>
<evidence type="ECO:0000313" key="10">
    <source>
        <dbReference type="EMBL" id="CAG7836418.1"/>
    </source>
</evidence>
<evidence type="ECO:0000256" key="7">
    <source>
        <dbReference type="ARBA" id="ARBA00023136"/>
    </source>
</evidence>
<evidence type="ECO:0000313" key="11">
    <source>
        <dbReference type="Proteomes" id="UP000708208"/>
    </source>
</evidence>
<evidence type="ECO:0000256" key="8">
    <source>
        <dbReference type="ARBA" id="ARBA00031072"/>
    </source>
</evidence>
<gene>
    <name evidence="10" type="ORF">AFUS01_LOCUS45663</name>
</gene>
<keyword evidence="5" id="KW-0256">Endoplasmic reticulum</keyword>
<keyword evidence="6 9" id="KW-1133">Transmembrane helix</keyword>
<name>A0A8J2LJ49_9HEXA</name>
<evidence type="ECO:0000256" key="6">
    <source>
        <dbReference type="ARBA" id="ARBA00022989"/>
    </source>
</evidence>
<dbReference type="PANTHER" id="PTHR20994:SF0">
    <property type="entry name" value="ER MEMBRANE PROTEIN COMPLEX SUBUNIT 6"/>
    <property type="match status" value="1"/>
</dbReference>
<dbReference type="GO" id="GO:0034975">
    <property type="term" value="P:protein folding in endoplasmic reticulum"/>
    <property type="evidence" value="ECO:0007669"/>
    <property type="project" value="TreeGrafter"/>
</dbReference>
<sequence>MQRSRTLTVDKGSEIKVYNEGAIRHNVAVVEYCRTCTAVFCGMGAGVLGLTALYGFGFYILSIVGMWLLLVAKAGSNYERFFTSRKAILTNGFFGALFTYILCWTFAYGMVHVY</sequence>
<feature type="transmembrane region" description="Helical" evidence="9">
    <location>
        <begin position="93"/>
        <end position="111"/>
    </location>
</feature>
<comment type="similarity">
    <text evidence="2">Belongs to the EMC6 family.</text>
</comment>
<dbReference type="PANTHER" id="PTHR20994">
    <property type="entry name" value="ER MEMBRANE PROTEIN COMPLEX SUBUNIT 6"/>
    <property type="match status" value="1"/>
</dbReference>
<dbReference type="Pfam" id="PF07019">
    <property type="entry name" value="EMC6"/>
    <property type="match status" value="1"/>
</dbReference>
<organism evidence="10 11">
    <name type="scientific">Allacma fusca</name>
    <dbReference type="NCBI Taxonomy" id="39272"/>
    <lineage>
        <taxon>Eukaryota</taxon>
        <taxon>Metazoa</taxon>
        <taxon>Ecdysozoa</taxon>
        <taxon>Arthropoda</taxon>
        <taxon>Hexapoda</taxon>
        <taxon>Collembola</taxon>
        <taxon>Symphypleona</taxon>
        <taxon>Sminthuridae</taxon>
        <taxon>Allacma</taxon>
    </lineage>
</organism>
<dbReference type="GO" id="GO:0000045">
    <property type="term" value="P:autophagosome assembly"/>
    <property type="evidence" value="ECO:0007669"/>
    <property type="project" value="TreeGrafter"/>
</dbReference>
<evidence type="ECO:0000256" key="3">
    <source>
        <dbReference type="ARBA" id="ARBA00020827"/>
    </source>
</evidence>
<comment type="caution">
    <text evidence="10">The sequence shown here is derived from an EMBL/GenBank/DDBJ whole genome shotgun (WGS) entry which is preliminary data.</text>
</comment>
<dbReference type="GO" id="GO:0072546">
    <property type="term" value="C:EMC complex"/>
    <property type="evidence" value="ECO:0007669"/>
    <property type="project" value="InterPro"/>
</dbReference>
<keyword evidence="11" id="KW-1185">Reference proteome</keyword>
<comment type="subcellular location">
    <subcellularLocation>
        <location evidence="1">Endoplasmic reticulum membrane</location>
        <topology evidence="1">Multi-pass membrane protein</topology>
    </subcellularLocation>
</comment>
<dbReference type="InterPro" id="IPR008504">
    <property type="entry name" value="Emc6"/>
</dbReference>
<evidence type="ECO:0000256" key="2">
    <source>
        <dbReference type="ARBA" id="ARBA00009436"/>
    </source>
</evidence>